<organism evidence="1 2">
    <name type="scientific">Trypanosoma conorhini</name>
    <dbReference type="NCBI Taxonomy" id="83891"/>
    <lineage>
        <taxon>Eukaryota</taxon>
        <taxon>Discoba</taxon>
        <taxon>Euglenozoa</taxon>
        <taxon>Kinetoplastea</taxon>
        <taxon>Metakinetoplastina</taxon>
        <taxon>Trypanosomatida</taxon>
        <taxon>Trypanosomatidae</taxon>
        <taxon>Trypanosoma</taxon>
    </lineage>
</organism>
<dbReference type="OrthoDB" id="275516at2759"/>
<evidence type="ECO:0000313" key="1">
    <source>
        <dbReference type="EMBL" id="RNE95916.1"/>
    </source>
</evidence>
<dbReference type="GeneID" id="40323477"/>
<name>A0A3R7KJV4_9TRYP</name>
<gene>
    <name evidence="1" type="ORF">Tco025E_09866</name>
</gene>
<dbReference type="EMBL" id="MKKU01001349">
    <property type="protein sequence ID" value="RNE95916.1"/>
    <property type="molecule type" value="Genomic_DNA"/>
</dbReference>
<protein>
    <submittedName>
        <fullName evidence="1">Uncharacterized protein</fullName>
    </submittedName>
</protein>
<accession>A0A3R7KJV4</accession>
<dbReference type="AlphaFoldDB" id="A0A3R7KJV4"/>
<comment type="caution">
    <text evidence="1">The sequence shown here is derived from an EMBL/GenBank/DDBJ whole genome shotgun (WGS) entry which is preliminary data.</text>
</comment>
<keyword evidence="2" id="KW-1185">Reference proteome</keyword>
<evidence type="ECO:0000313" key="2">
    <source>
        <dbReference type="Proteomes" id="UP000284403"/>
    </source>
</evidence>
<dbReference type="RefSeq" id="XP_029223197.1">
    <property type="nucleotide sequence ID" value="XM_029376669.1"/>
</dbReference>
<sequence>MTTHLLPPPYTALPLRLLDCSSCALLPALRRPRLGVTSGAVARFAMDAITGAVVVGGATETLVPFALLRRLHESLLSAATETQRSAAWNMLAEGNQLVVLVEPCEVPQLMKQFPQYKKVCMCVPSGPLASRMLFQQKHLEEFYAEALTPAMVALSSTAGYSWTAWMRSSLTCRFEGLYVPSIRVAEGVAHLLGAGGGCARVVLEEGVRGLTPRWLEIVMKTTSSCGVPPGRVVLALCRNEGSDGDLIARAIGMGVGGLAVSTVPAPLFPHAEELVGIDDVVAVAAGWNDVCGRLTAEELATLDDCVEYCGAMRAAWDRRWRAAETQTH</sequence>
<proteinExistence type="predicted"/>
<dbReference type="Proteomes" id="UP000284403">
    <property type="component" value="Unassembled WGS sequence"/>
</dbReference>
<reference evidence="1 2" key="1">
    <citation type="journal article" date="2018" name="BMC Genomics">
        <title>Genomic comparison of Trypanosoma conorhini and Trypanosoma rangeli to Trypanosoma cruzi strains of high and low virulence.</title>
        <authorList>
            <person name="Bradwell K.R."/>
            <person name="Koparde V.N."/>
            <person name="Matveyev A.V."/>
            <person name="Serrano M.G."/>
            <person name="Alves J.M."/>
            <person name="Parikh H."/>
            <person name="Huang B."/>
            <person name="Lee V."/>
            <person name="Espinosa-Alvarez O."/>
            <person name="Ortiz P.A."/>
            <person name="Costa-Martins A.G."/>
            <person name="Teixeira M.M."/>
            <person name="Buck G.A."/>
        </authorList>
    </citation>
    <scope>NUCLEOTIDE SEQUENCE [LARGE SCALE GENOMIC DNA]</scope>
    <source>
        <strain evidence="1 2">025E</strain>
    </source>
</reference>